<gene>
    <name evidence="3" type="ORF">NE237_030483</name>
</gene>
<dbReference type="PANTHER" id="PTHR33868">
    <property type="entry name" value="EXPRESSED PROTEIN"/>
    <property type="match status" value="1"/>
</dbReference>
<proteinExistence type="predicted"/>
<evidence type="ECO:0000256" key="1">
    <source>
        <dbReference type="SAM" id="MobiDB-lite"/>
    </source>
</evidence>
<dbReference type="EMBL" id="JAMYWD010000012">
    <property type="protein sequence ID" value="KAJ4953651.1"/>
    <property type="molecule type" value="Genomic_DNA"/>
</dbReference>
<evidence type="ECO:0000313" key="3">
    <source>
        <dbReference type="EMBL" id="KAJ4953651.1"/>
    </source>
</evidence>
<evidence type="ECO:0000256" key="2">
    <source>
        <dbReference type="SAM" id="Phobius"/>
    </source>
</evidence>
<dbReference type="Proteomes" id="UP001141806">
    <property type="component" value="Unassembled WGS sequence"/>
</dbReference>
<keyword evidence="4" id="KW-1185">Reference proteome</keyword>
<feature type="region of interest" description="Disordered" evidence="1">
    <location>
        <begin position="26"/>
        <end position="67"/>
    </location>
</feature>
<keyword evidence="2" id="KW-1133">Transmembrane helix</keyword>
<reference evidence="3" key="1">
    <citation type="journal article" date="2023" name="Plant J.">
        <title>The genome of the king protea, Protea cynaroides.</title>
        <authorList>
            <person name="Chang J."/>
            <person name="Duong T.A."/>
            <person name="Schoeman C."/>
            <person name="Ma X."/>
            <person name="Roodt D."/>
            <person name="Barker N."/>
            <person name="Li Z."/>
            <person name="Van de Peer Y."/>
            <person name="Mizrachi E."/>
        </authorList>
    </citation>
    <scope>NUCLEOTIDE SEQUENCE</scope>
    <source>
        <tissue evidence="3">Young leaves</tissue>
    </source>
</reference>
<evidence type="ECO:0000313" key="4">
    <source>
        <dbReference type="Proteomes" id="UP001141806"/>
    </source>
</evidence>
<organism evidence="3 4">
    <name type="scientific">Protea cynaroides</name>
    <dbReference type="NCBI Taxonomy" id="273540"/>
    <lineage>
        <taxon>Eukaryota</taxon>
        <taxon>Viridiplantae</taxon>
        <taxon>Streptophyta</taxon>
        <taxon>Embryophyta</taxon>
        <taxon>Tracheophyta</taxon>
        <taxon>Spermatophyta</taxon>
        <taxon>Magnoliopsida</taxon>
        <taxon>Proteales</taxon>
        <taxon>Proteaceae</taxon>
        <taxon>Protea</taxon>
    </lineage>
</organism>
<keyword evidence="2" id="KW-0812">Transmembrane</keyword>
<name>A0A9Q0GV67_9MAGN</name>
<dbReference type="PANTHER" id="PTHR33868:SF2">
    <property type="entry name" value="EXPRESSED PROTEIN"/>
    <property type="match status" value="1"/>
</dbReference>
<accession>A0A9Q0GV67</accession>
<keyword evidence="2" id="KW-0472">Membrane</keyword>
<protein>
    <submittedName>
        <fullName evidence="3">Uncharacterized protein</fullName>
    </submittedName>
</protein>
<sequence>MAAAEARAAWQRTANRCFVQEDAKRAPELACCPSSSSKPESDVGPGDLPNEQDHSSEGLMPLNWNPSNSNLPPDTKWWLQLQPNFEYQKDFTYEQLNALEAELEVLRAGEVNKAPKLDGSHPLSKEDFVHIDSNNNSGSYLYPLGCTPLTCMMHDAESKIHQLKAVNTNKTQGAVEDKDIEELESLDPGLVSNPSKKLCSDLESSWMRAEKTEPWWRIVDKNELVSLVAQKSQELIENCDLPRPQTMHVSRGPFTCFESSDHGSIFLSSLDQKANTGLPNPSDYSHGSCTSRSVDGNQIEYCESGHSIYDSERLFSCNGYIGSNSEPTEPCHDSKSDPSKAQLLEALCHSQTRAREAEKAAQQAYTQKEDIIKLFFRQASHLFAYKQWFQLLQLETLCLQHENKDQPNSTLFPLNLPWMPHKAKQLKKHRLKAVDKKRGALKCHISKYAVAFAVGLGLAGAGLLLGWTMGWLLPTS</sequence>
<dbReference type="OrthoDB" id="1920951at2759"/>
<dbReference type="AlphaFoldDB" id="A0A9Q0GV67"/>
<comment type="caution">
    <text evidence="3">The sequence shown here is derived from an EMBL/GenBank/DDBJ whole genome shotgun (WGS) entry which is preliminary data.</text>
</comment>
<feature type="transmembrane region" description="Helical" evidence="2">
    <location>
        <begin position="448"/>
        <end position="473"/>
    </location>
</feature>